<dbReference type="Pfam" id="PF02008">
    <property type="entry name" value="zf-CXXC"/>
    <property type="match status" value="1"/>
</dbReference>
<reference evidence="6" key="1">
    <citation type="submission" date="2021-01" db="EMBL/GenBank/DDBJ databases">
        <authorList>
            <person name="Corre E."/>
            <person name="Pelletier E."/>
            <person name="Niang G."/>
            <person name="Scheremetjew M."/>
            <person name="Finn R."/>
            <person name="Kale V."/>
            <person name="Holt S."/>
            <person name="Cochrane G."/>
            <person name="Meng A."/>
            <person name="Brown T."/>
            <person name="Cohen L."/>
        </authorList>
    </citation>
    <scope>NUCLEOTIDE SEQUENCE</scope>
    <source>
        <strain evidence="6">UIO037</strain>
    </source>
</reference>
<evidence type="ECO:0000313" key="6">
    <source>
        <dbReference type="EMBL" id="CAE2246206.1"/>
    </source>
</evidence>
<evidence type="ECO:0000256" key="3">
    <source>
        <dbReference type="ARBA" id="ARBA00022833"/>
    </source>
</evidence>
<name>A0A6V4FW26_9EUKA</name>
<dbReference type="AlphaFoldDB" id="A0A6V4FW26"/>
<evidence type="ECO:0000259" key="5">
    <source>
        <dbReference type="PROSITE" id="PS51058"/>
    </source>
</evidence>
<accession>A0A6V4FW26</accession>
<proteinExistence type="predicted"/>
<sequence>MSLARPIGRSVRKLQSARAARGSPGMSSHHLMTDGEFDAFWYRHDARFSPLREVIVEADDDSEAEALVVSMLARGCEVQMVSVSSARSSKGAGRGRAARSNRCGSCTACSARDCGTCKNCRDKPRFGGPGIKKKACLARICRNATALREADDDTADAHEEADEADEQQLEDDEHKLHIDVDAVEDGDEPHLAAILDVCKRQPLTPLRHSTSSGNLQGFDMLARTALQTIPC</sequence>
<protein>
    <recommendedName>
        <fullName evidence="5">CXXC-type domain-containing protein</fullName>
    </recommendedName>
</protein>
<dbReference type="EMBL" id="HBKO01030642">
    <property type="protein sequence ID" value="CAE2246206.1"/>
    <property type="molecule type" value="Transcribed_RNA"/>
</dbReference>
<dbReference type="PROSITE" id="PS51058">
    <property type="entry name" value="ZF_CXXC"/>
    <property type="match status" value="1"/>
</dbReference>
<keyword evidence="1" id="KW-0479">Metal-binding</keyword>
<gene>
    <name evidence="6" type="ORF">CPOL0286_LOCUS13960</name>
</gene>
<evidence type="ECO:0000256" key="4">
    <source>
        <dbReference type="SAM" id="MobiDB-lite"/>
    </source>
</evidence>
<dbReference type="GO" id="GO:0003677">
    <property type="term" value="F:DNA binding"/>
    <property type="evidence" value="ECO:0007669"/>
    <property type="project" value="InterPro"/>
</dbReference>
<feature type="region of interest" description="Disordered" evidence="4">
    <location>
        <begin position="1"/>
        <end position="28"/>
    </location>
</feature>
<feature type="domain" description="CXXC-type" evidence="5">
    <location>
        <begin position="96"/>
        <end position="142"/>
    </location>
</feature>
<dbReference type="GO" id="GO:0008270">
    <property type="term" value="F:zinc ion binding"/>
    <property type="evidence" value="ECO:0007669"/>
    <property type="project" value="UniProtKB-KW"/>
</dbReference>
<evidence type="ECO:0000256" key="1">
    <source>
        <dbReference type="ARBA" id="ARBA00022723"/>
    </source>
</evidence>
<dbReference type="InterPro" id="IPR002857">
    <property type="entry name" value="Znf_CXXC"/>
</dbReference>
<organism evidence="6">
    <name type="scientific">Prymnesium polylepis</name>
    <dbReference type="NCBI Taxonomy" id="72548"/>
    <lineage>
        <taxon>Eukaryota</taxon>
        <taxon>Haptista</taxon>
        <taxon>Haptophyta</taxon>
        <taxon>Prymnesiophyceae</taxon>
        <taxon>Prymnesiales</taxon>
        <taxon>Prymnesiaceae</taxon>
        <taxon>Prymnesium</taxon>
    </lineage>
</organism>
<keyword evidence="3" id="KW-0862">Zinc</keyword>
<feature type="region of interest" description="Disordered" evidence="4">
    <location>
        <begin position="149"/>
        <end position="173"/>
    </location>
</feature>
<evidence type="ECO:0000256" key="2">
    <source>
        <dbReference type="ARBA" id="ARBA00022771"/>
    </source>
</evidence>
<keyword evidence="2" id="KW-0863">Zinc-finger</keyword>
<feature type="compositionally biased region" description="Acidic residues" evidence="4">
    <location>
        <begin position="150"/>
        <end position="171"/>
    </location>
</feature>